<dbReference type="PANTHER" id="PTHR11226">
    <property type="entry name" value="UDP-GLUCOSE GLYCOPROTEIN:GLUCOSYLTRANSFERASE"/>
    <property type="match status" value="1"/>
</dbReference>
<dbReference type="GO" id="GO:0018279">
    <property type="term" value="P:protein N-linked glycosylation via asparagine"/>
    <property type="evidence" value="ECO:0007669"/>
    <property type="project" value="TreeGrafter"/>
</dbReference>
<dbReference type="GO" id="GO:0036503">
    <property type="term" value="P:ERAD pathway"/>
    <property type="evidence" value="ECO:0007669"/>
    <property type="project" value="TreeGrafter"/>
</dbReference>
<organism evidence="2">
    <name type="scientific">Perkinsus marinus (strain ATCC 50983 / TXsc)</name>
    <dbReference type="NCBI Taxonomy" id="423536"/>
    <lineage>
        <taxon>Eukaryota</taxon>
        <taxon>Sar</taxon>
        <taxon>Alveolata</taxon>
        <taxon>Perkinsozoa</taxon>
        <taxon>Perkinsea</taxon>
        <taxon>Perkinsida</taxon>
        <taxon>Perkinsidae</taxon>
        <taxon>Perkinsus</taxon>
    </lineage>
</organism>
<dbReference type="GO" id="GO:0005783">
    <property type="term" value="C:endoplasmic reticulum"/>
    <property type="evidence" value="ECO:0007669"/>
    <property type="project" value="TreeGrafter"/>
</dbReference>
<proteinExistence type="predicted"/>
<keyword evidence="2" id="KW-1185">Reference proteome</keyword>
<gene>
    <name evidence="1" type="ORF">Pmar_PMAR023796</name>
</gene>
<dbReference type="GeneID" id="9057075"/>
<dbReference type="AlphaFoldDB" id="C5L8R3"/>
<reference evidence="1 2" key="1">
    <citation type="submission" date="2008-07" db="EMBL/GenBank/DDBJ databases">
        <authorList>
            <person name="El-Sayed N."/>
            <person name="Caler E."/>
            <person name="Inman J."/>
            <person name="Amedeo P."/>
            <person name="Hass B."/>
            <person name="Wortman J."/>
        </authorList>
    </citation>
    <scope>NUCLEOTIDE SEQUENCE [LARGE SCALE GENOMIC DNA]</scope>
    <source>
        <strain evidence="2">ATCC 50983 / TXsc</strain>
    </source>
</reference>
<dbReference type="RefSeq" id="XP_002775064.1">
    <property type="nucleotide sequence ID" value="XM_002775018.1"/>
</dbReference>
<dbReference type="GO" id="GO:0051082">
    <property type="term" value="F:unfolded protein binding"/>
    <property type="evidence" value="ECO:0007669"/>
    <property type="project" value="TreeGrafter"/>
</dbReference>
<protein>
    <submittedName>
        <fullName evidence="1">Uncharacterized protein</fullName>
    </submittedName>
</protein>
<dbReference type="GO" id="GO:0003980">
    <property type="term" value="F:UDP-glucose:glycoprotein glucosyltransferase activity"/>
    <property type="evidence" value="ECO:0007669"/>
    <property type="project" value="InterPro"/>
</dbReference>
<dbReference type="Proteomes" id="UP000007800">
    <property type="component" value="Unassembled WGS sequence"/>
</dbReference>
<accession>C5L8R3</accession>
<name>C5L8R3_PERM5</name>
<dbReference type="EMBL" id="GG680304">
    <property type="protein sequence ID" value="EER06880.1"/>
    <property type="molecule type" value="Genomic_DNA"/>
</dbReference>
<dbReference type="PANTHER" id="PTHR11226:SF0">
    <property type="entry name" value="UDP-GLUCOSE:GLYCOPROTEIN GLUCOSYLTRANSFERASE"/>
    <property type="match status" value="1"/>
</dbReference>
<dbReference type="OrthoDB" id="27683at2759"/>
<sequence length="443" mass="48178">MLEDLSPTPQELSEVIKNGQAWARAKALPFPAVVVNGRVSGDLSELAVFITEDFGALGSAWYTRVVERQKKKETGLDFDEDEITDVIRELIFPEKRVKFLSAVYHPALFPDEEQPRVLLPIDSLRQVANLEIAPNSGGPRVPLHVLVVVGGTEEELDENFLVVEKVAAALKGRSGAIITVVGVNSEVNAKMIGCVNSLDGLRSFNIDKCSQTPAAVDPNVNEAASRLVRSAHAEDSRGVVLVINGRRTEVDVNESKPILVDLLTSLLAPYEQAGAQEDACVGLDPIACSVAFTLVQSLATTENPHREVIEEGLDNVFDKAPLAGFDVPARGRLIAEITGSVDPLTDAGRRALATINHISEALEGFGARLVLAPQEQYTEYPLKSWHRMVVTAESAEFDLMPTRNTLTLGLDVLPNWQVSSLKAEVDLDNIRLTPVDQERVEAQ</sequence>
<evidence type="ECO:0000313" key="2">
    <source>
        <dbReference type="Proteomes" id="UP000007800"/>
    </source>
</evidence>
<evidence type="ECO:0000313" key="1">
    <source>
        <dbReference type="EMBL" id="EER06880.1"/>
    </source>
</evidence>
<dbReference type="InterPro" id="IPR009448">
    <property type="entry name" value="UDP-g_GGtrans"/>
</dbReference>
<dbReference type="InParanoid" id="C5L8R3"/>